<dbReference type="Proteomes" id="UP000254425">
    <property type="component" value="Chromosome"/>
</dbReference>
<keyword evidence="2" id="KW-0472">Membrane</keyword>
<proteinExistence type="predicted"/>
<dbReference type="Gene3D" id="3.40.50.300">
    <property type="entry name" value="P-loop containing nucleotide triphosphate hydrolases"/>
    <property type="match status" value="1"/>
</dbReference>
<protein>
    <submittedName>
        <fullName evidence="3">Tetratricopeptide repeat protein</fullName>
    </submittedName>
</protein>
<keyword evidence="4" id="KW-1185">Reference proteome</keyword>
<keyword evidence="2" id="KW-1133">Transmembrane helix</keyword>
<dbReference type="SMART" id="SM00028">
    <property type="entry name" value="TPR"/>
    <property type="match status" value="8"/>
</dbReference>
<evidence type="ECO:0000256" key="2">
    <source>
        <dbReference type="SAM" id="Phobius"/>
    </source>
</evidence>
<keyword evidence="2" id="KW-0812">Transmembrane</keyword>
<dbReference type="InterPro" id="IPR011990">
    <property type="entry name" value="TPR-like_helical_dom_sf"/>
</dbReference>
<dbReference type="InterPro" id="IPR019734">
    <property type="entry name" value="TPR_rpt"/>
</dbReference>
<evidence type="ECO:0000256" key="1">
    <source>
        <dbReference type="SAM" id="MobiDB-lite"/>
    </source>
</evidence>
<dbReference type="SUPFAM" id="SSF52540">
    <property type="entry name" value="P-loop containing nucleoside triphosphate hydrolases"/>
    <property type="match status" value="1"/>
</dbReference>
<evidence type="ECO:0000313" key="4">
    <source>
        <dbReference type="Proteomes" id="UP000254425"/>
    </source>
</evidence>
<sequence>MTPRSVDDGAAVRHRGQPRHEISGGTFFGPVALGENVTLHLPRDIPPAMSGLPPRSGAFAGRADLLERLAAALAPQPEQAGAPVAAVAGLPGVGKTEAVLQAADRACREEGWFPGGVLFVDLHGYRHDEAGGPMPPQRALRSFLAMLGVSAEHLPDDAQDLARLYRSALTAYADRDRRVLVVIDNAASTEQVLPLLPGDPRVPALVTSRHTLADLTNVTLHDLGPLTPDASLDLLRAELRRKRGPEYARVDEEAGEAARVAALCGHLPLALHIVAALLADTPGRPLSHLADELADATRTLDGLERGDRCVRAAFGLSYAALPADQARLFRLLPLSVYDSISAPAAARLLDATEAGTRPLLRALARANLLDTDPGGDRWRMHDLVGEYADERRLEEPEGEDGGEALVLLANHYHQTTGAAASHLQPDAAPSPRFDHRASALAWLDEERDNLVTTVFLFEYLGAAGPCVTLAAKLSRYLEMRHHREDWLRVATAAVDAAEADGDLLLQAWASDILGTALHTANLPEAATDALRHAARLYGELEDSASEAQALSAAGSALQVLHRFDEALEAHAAAREAHRRSGASGEDARLLRRYGSTLRAAGSFDEAIAVHTAALAASRSAGDREAECVDLNNLANALADAGRHGEAETAYAKSVSFCRDMGDSAGEAHSLTALAGLLHRRQRNTEALDVLRQAMDATRTAGDAHLETRVLHSMGVVLRTAGRLDEALDAQRAARDVARENADPRNEAEALVQIGHLLSVAGRPGEAVAEAELALELFREFGGRLGEGEALNVLAGALDDLGETERCLEERRLAAAAFEDAGEPRAASTLSLLGLKLVEEQRWAEAVAPLERAVESYRARDDEGGVRSLLWALGVALVKERRHADAVTLLTEAASLHGERAAAGDAEAAEGEGEDLLWLGHAYEGLGRPHERETAYARAVVRFRSLGDRDRTKTALACLRLARNAAGTDGWRGWLGWLRLRLFPGTARKDPARAESLRYRTVFDRRDVVRALLAAAAVLTAHVLTVPDTPFAARVVVVLLVLAVPSGINAVGRRRWLRRQAAEAER</sequence>
<feature type="region of interest" description="Disordered" evidence="1">
    <location>
        <begin position="1"/>
        <end position="25"/>
    </location>
</feature>
<evidence type="ECO:0000313" key="3">
    <source>
        <dbReference type="EMBL" id="AXK32280.1"/>
    </source>
</evidence>
<dbReference type="PRINTS" id="PR00364">
    <property type="entry name" value="DISEASERSIST"/>
</dbReference>
<dbReference type="KEGG" id="sarm:DVA86_06045"/>
<dbReference type="PANTHER" id="PTHR47691">
    <property type="entry name" value="REGULATOR-RELATED"/>
    <property type="match status" value="1"/>
</dbReference>
<dbReference type="Gene3D" id="1.25.40.10">
    <property type="entry name" value="Tetratricopeptide repeat domain"/>
    <property type="match status" value="3"/>
</dbReference>
<accession>A0A345XKW4</accession>
<dbReference type="RefSeq" id="WP_208876377.1">
    <property type="nucleotide sequence ID" value="NZ_CP031320.1"/>
</dbReference>
<dbReference type="InterPro" id="IPR027417">
    <property type="entry name" value="P-loop_NTPase"/>
</dbReference>
<dbReference type="SUPFAM" id="SSF48452">
    <property type="entry name" value="TPR-like"/>
    <property type="match status" value="3"/>
</dbReference>
<organism evidence="3 4">
    <name type="scientific">Streptomyces armeniacus</name>
    <dbReference type="NCBI Taxonomy" id="83291"/>
    <lineage>
        <taxon>Bacteria</taxon>
        <taxon>Bacillati</taxon>
        <taxon>Actinomycetota</taxon>
        <taxon>Actinomycetes</taxon>
        <taxon>Kitasatosporales</taxon>
        <taxon>Streptomycetaceae</taxon>
        <taxon>Streptomyces</taxon>
    </lineage>
</organism>
<feature type="compositionally biased region" description="Basic and acidic residues" evidence="1">
    <location>
        <begin position="1"/>
        <end position="11"/>
    </location>
</feature>
<gene>
    <name evidence="3" type="ORF">DVA86_06045</name>
</gene>
<dbReference type="AlphaFoldDB" id="A0A345XKW4"/>
<feature type="transmembrane region" description="Helical" evidence="2">
    <location>
        <begin position="1030"/>
        <end position="1050"/>
    </location>
</feature>
<reference evidence="3 4" key="1">
    <citation type="submission" date="2018-07" db="EMBL/GenBank/DDBJ databases">
        <title>Draft genome of the type strain Streptomyces armeniacus ATCC 15676.</title>
        <authorList>
            <person name="Labana P."/>
            <person name="Gosse J.T."/>
            <person name="Boddy C.N."/>
        </authorList>
    </citation>
    <scope>NUCLEOTIDE SEQUENCE [LARGE SCALE GENOMIC DNA]</scope>
    <source>
        <strain evidence="3 4">ATCC 15676</strain>
    </source>
</reference>
<dbReference type="PANTHER" id="PTHR47691:SF3">
    <property type="entry name" value="HTH-TYPE TRANSCRIPTIONAL REGULATOR RV0890C-RELATED"/>
    <property type="match status" value="1"/>
</dbReference>
<name>A0A345XKW4_9ACTN</name>
<dbReference type="Pfam" id="PF13424">
    <property type="entry name" value="TPR_12"/>
    <property type="match status" value="2"/>
</dbReference>
<dbReference type="EMBL" id="CP031320">
    <property type="protein sequence ID" value="AXK32280.1"/>
    <property type="molecule type" value="Genomic_DNA"/>
</dbReference>